<dbReference type="EMBL" id="LNQE01001046">
    <property type="protein sequence ID" value="KUG21576.1"/>
    <property type="molecule type" value="Genomic_DNA"/>
</dbReference>
<dbReference type="AlphaFoldDB" id="A0A0W8FKY7"/>
<dbReference type="InterPro" id="IPR019752">
    <property type="entry name" value="Pyrv/ketoisovalerate_OxRed_cat"/>
</dbReference>
<comment type="caution">
    <text evidence="3">The sequence shown here is derived from an EMBL/GenBank/DDBJ whole genome shotgun (WGS) entry which is preliminary data.</text>
</comment>
<dbReference type="PANTHER" id="PTHR43854:SF1">
    <property type="entry name" value="INDOLEPYRUVATE OXIDOREDUCTASE SUBUNIT IORB"/>
    <property type="match status" value="1"/>
</dbReference>
<feature type="domain" description="Pyruvate/ketoisovalerate oxidoreductase catalytic" evidence="2">
    <location>
        <begin position="23"/>
        <end position="205"/>
    </location>
</feature>
<protein>
    <submittedName>
        <fullName evidence="3">Indolepyruvate oxidoreductase subunit iorb</fullName>
        <ecNumber evidence="3">1.2.7.8</ecNumber>
    </submittedName>
</protein>
<dbReference type="SUPFAM" id="SSF53323">
    <property type="entry name" value="Pyruvate-ferredoxin oxidoreductase, PFOR, domain III"/>
    <property type="match status" value="1"/>
</dbReference>
<dbReference type="GO" id="GO:0043805">
    <property type="term" value="F:indolepyruvate ferredoxin oxidoreductase activity"/>
    <property type="evidence" value="ECO:0007669"/>
    <property type="project" value="UniProtKB-EC"/>
</dbReference>
<dbReference type="Pfam" id="PF01558">
    <property type="entry name" value="POR"/>
    <property type="match status" value="1"/>
</dbReference>
<accession>A0A0W8FKY7</accession>
<keyword evidence="3" id="KW-0670">Pyruvate</keyword>
<reference evidence="3" key="1">
    <citation type="journal article" date="2015" name="Proc. Natl. Acad. Sci. U.S.A.">
        <title>Networks of energetic and metabolic interactions define dynamics in microbial communities.</title>
        <authorList>
            <person name="Embree M."/>
            <person name="Liu J.K."/>
            <person name="Al-Bassam M.M."/>
            <person name="Zengler K."/>
        </authorList>
    </citation>
    <scope>NUCLEOTIDE SEQUENCE</scope>
</reference>
<dbReference type="Gene3D" id="3.40.920.10">
    <property type="entry name" value="Pyruvate-ferredoxin oxidoreductase, PFOR, domain III"/>
    <property type="match status" value="1"/>
</dbReference>
<dbReference type="InterPro" id="IPR002869">
    <property type="entry name" value="Pyrv_flavodox_OxRed_cen"/>
</dbReference>
<evidence type="ECO:0000256" key="1">
    <source>
        <dbReference type="ARBA" id="ARBA00023002"/>
    </source>
</evidence>
<proteinExistence type="predicted"/>
<evidence type="ECO:0000313" key="3">
    <source>
        <dbReference type="EMBL" id="KUG21576.1"/>
    </source>
</evidence>
<dbReference type="InterPro" id="IPR052198">
    <property type="entry name" value="IorB_Oxidoreductase"/>
</dbReference>
<dbReference type="EC" id="1.2.7.8" evidence="3"/>
<organism evidence="3">
    <name type="scientific">hydrocarbon metagenome</name>
    <dbReference type="NCBI Taxonomy" id="938273"/>
    <lineage>
        <taxon>unclassified sequences</taxon>
        <taxon>metagenomes</taxon>
        <taxon>ecological metagenomes</taxon>
    </lineage>
</organism>
<dbReference type="PANTHER" id="PTHR43854">
    <property type="entry name" value="INDOLEPYRUVATE OXIDOREDUCTASE SUBUNIT IORB"/>
    <property type="match status" value="1"/>
</dbReference>
<keyword evidence="1 3" id="KW-0560">Oxidoreductase</keyword>
<sequence length="208" mass="22177">MRDSEMKISLTKEPTNIIITGVGGQGNVMASRVLAGMLVNAGFIVIIGETFGMSQRGGSVMSHLRVSSNSVLSPQIPQGRADIVIALEPVEALRVLTKYGNPDVAVLANSRMVYPMGVITGEFNYPSLDEVKTMFEKISAKSWIIDATSVAVDLGNPVLSNIVMIGALAGASLLPINRQAFEKEITKSLPANKREINLTAFDAGAKMI</sequence>
<evidence type="ECO:0000259" key="2">
    <source>
        <dbReference type="Pfam" id="PF01558"/>
    </source>
</evidence>
<gene>
    <name evidence="3" type="ORF">ASZ90_008672</name>
</gene>
<name>A0A0W8FKY7_9ZZZZ</name>